<keyword evidence="3" id="KW-1185">Reference proteome</keyword>
<dbReference type="PRINTS" id="PR00111">
    <property type="entry name" value="ABHYDROLASE"/>
</dbReference>
<evidence type="ECO:0000313" key="2">
    <source>
        <dbReference type="EMBL" id="ACV79441.1"/>
    </source>
</evidence>
<dbReference type="Proteomes" id="UP000002218">
    <property type="component" value="Chromosome"/>
</dbReference>
<sequence>MIGGVTPPVVLLHAFPLDSRMFDAIRPAVAARTRLLTPDLRGFGAGPPLGAAAPDLTVLADDVLAELDAAGIDRAIVGGVSMGGYIALNLLRRHPDRIAGLVLADTRSGADDDAARQRRRTAAERADRGEIAAGPDAIAPLVAAGTSDLIRVQLAAIAGAVPAATIAWGQRAMAARPDSTAALAVITVPVLVVVGDQDAVTPPEVARQLAATAPEAELVELAGSGHLTPAEDAVGFADALIGWLSRRF</sequence>
<proteinExistence type="predicted"/>
<dbReference type="Pfam" id="PF00561">
    <property type="entry name" value="Abhydrolase_1"/>
    <property type="match status" value="1"/>
</dbReference>
<dbReference type="InterPro" id="IPR000073">
    <property type="entry name" value="AB_hydrolase_1"/>
</dbReference>
<reference evidence="3" key="1">
    <citation type="submission" date="2009-09" db="EMBL/GenBank/DDBJ databases">
        <title>The complete genome of Nakamurella multipartita DSM 44233.</title>
        <authorList>
            <consortium name="US DOE Joint Genome Institute (JGI-PGF)"/>
            <person name="Lucas S."/>
            <person name="Copeland A."/>
            <person name="Lapidus A."/>
            <person name="Glavina del Rio T."/>
            <person name="Dalin E."/>
            <person name="Tice H."/>
            <person name="Bruce D."/>
            <person name="Goodwin L."/>
            <person name="Pitluck S."/>
            <person name="Kyrpides N."/>
            <person name="Mavromatis K."/>
            <person name="Ivanova N."/>
            <person name="Ovchinnikova G."/>
            <person name="Sims D."/>
            <person name="Meincke L."/>
            <person name="Brettin T."/>
            <person name="Detter J.C."/>
            <person name="Han C."/>
            <person name="Larimer F."/>
            <person name="Land M."/>
            <person name="Hauser L."/>
            <person name="Markowitz V."/>
            <person name="Cheng J.-F."/>
            <person name="Hugenholtz P."/>
            <person name="Woyke T."/>
            <person name="Wu D."/>
            <person name="Klenk H.-P."/>
            <person name="Eisen J.A."/>
        </authorList>
    </citation>
    <scope>NUCLEOTIDE SEQUENCE [LARGE SCALE GENOMIC DNA]</scope>
    <source>
        <strain evidence="3">ATCC 700099 / DSM 44233 / CIP 104796 / JCM 9543 / NBRC 105858 / Y-104</strain>
    </source>
</reference>
<dbReference type="AlphaFoldDB" id="C8XBT7"/>
<evidence type="ECO:0000313" key="3">
    <source>
        <dbReference type="Proteomes" id="UP000002218"/>
    </source>
</evidence>
<name>C8XBT7_NAKMY</name>
<accession>C8XBT7</accession>
<dbReference type="PANTHER" id="PTHR43433:SF4">
    <property type="entry name" value="NON-HEME CHLOROPEROXIDASE-RELATED"/>
    <property type="match status" value="1"/>
</dbReference>
<dbReference type="PANTHER" id="PTHR43433">
    <property type="entry name" value="HYDROLASE, ALPHA/BETA FOLD FAMILY PROTEIN"/>
    <property type="match status" value="1"/>
</dbReference>
<feature type="domain" description="AB hydrolase-1" evidence="1">
    <location>
        <begin position="7"/>
        <end position="229"/>
    </location>
</feature>
<gene>
    <name evidence="2" type="ordered locus">Namu_3108</name>
</gene>
<dbReference type="InterPro" id="IPR050471">
    <property type="entry name" value="AB_hydrolase"/>
</dbReference>
<dbReference type="Gene3D" id="3.40.50.1820">
    <property type="entry name" value="alpha/beta hydrolase"/>
    <property type="match status" value="1"/>
</dbReference>
<dbReference type="InParanoid" id="C8XBT7"/>
<keyword evidence="2" id="KW-0378">Hydrolase</keyword>
<dbReference type="OrthoDB" id="9785847at2"/>
<dbReference type="STRING" id="479431.Namu_3108"/>
<dbReference type="SUPFAM" id="SSF53474">
    <property type="entry name" value="alpha/beta-Hydrolases"/>
    <property type="match status" value="1"/>
</dbReference>
<dbReference type="HOGENOM" id="CLU_020336_29_1_11"/>
<dbReference type="KEGG" id="nml:Namu_3108"/>
<protein>
    <submittedName>
        <fullName evidence="2">Alpha/beta hydrolase fold protein</fullName>
    </submittedName>
</protein>
<evidence type="ECO:0000259" key="1">
    <source>
        <dbReference type="Pfam" id="PF00561"/>
    </source>
</evidence>
<dbReference type="InterPro" id="IPR029058">
    <property type="entry name" value="AB_hydrolase_fold"/>
</dbReference>
<reference evidence="2 3" key="2">
    <citation type="journal article" date="2010" name="Stand. Genomic Sci.">
        <title>Complete genome sequence of Nakamurella multipartita type strain (Y-104).</title>
        <authorList>
            <person name="Tice H."/>
            <person name="Mayilraj S."/>
            <person name="Sims D."/>
            <person name="Lapidus A."/>
            <person name="Nolan M."/>
            <person name="Lucas S."/>
            <person name="Glavina Del Rio T."/>
            <person name="Copeland A."/>
            <person name="Cheng J.F."/>
            <person name="Meincke L."/>
            <person name="Bruce D."/>
            <person name="Goodwin L."/>
            <person name="Pitluck S."/>
            <person name="Ivanova N."/>
            <person name="Mavromatis K."/>
            <person name="Ovchinnikova G."/>
            <person name="Pati A."/>
            <person name="Chen A."/>
            <person name="Palaniappan K."/>
            <person name="Land M."/>
            <person name="Hauser L."/>
            <person name="Chang Y.J."/>
            <person name="Jeffries C.D."/>
            <person name="Detter J.C."/>
            <person name="Brettin T."/>
            <person name="Rohde M."/>
            <person name="Goker M."/>
            <person name="Bristow J."/>
            <person name="Eisen J.A."/>
            <person name="Markowitz V."/>
            <person name="Hugenholtz P."/>
            <person name="Kyrpides N.C."/>
            <person name="Klenk H.P."/>
            <person name="Chen F."/>
        </authorList>
    </citation>
    <scope>NUCLEOTIDE SEQUENCE [LARGE SCALE GENOMIC DNA]</scope>
    <source>
        <strain evidence="3">ATCC 700099 / DSM 44233 / CIP 104796 / JCM 9543 / NBRC 105858 / Y-104</strain>
    </source>
</reference>
<dbReference type="eggNOG" id="COG0596">
    <property type="taxonomic scope" value="Bacteria"/>
</dbReference>
<dbReference type="GO" id="GO:0016787">
    <property type="term" value="F:hydrolase activity"/>
    <property type="evidence" value="ECO:0007669"/>
    <property type="project" value="UniProtKB-KW"/>
</dbReference>
<dbReference type="EMBL" id="CP001737">
    <property type="protein sequence ID" value="ACV79441.1"/>
    <property type="molecule type" value="Genomic_DNA"/>
</dbReference>
<organism evidence="2 3">
    <name type="scientific">Nakamurella multipartita (strain ATCC 700099 / DSM 44233 / CIP 104796 / JCM 9543 / NBRC 105858 / Y-104)</name>
    <name type="common">Microsphaera multipartita</name>
    <dbReference type="NCBI Taxonomy" id="479431"/>
    <lineage>
        <taxon>Bacteria</taxon>
        <taxon>Bacillati</taxon>
        <taxon>Actinomycetota</taxon>
        <taxon>Actinomycetes</taxon>
        <taxon>Nakamurellales</taxon>
        <taxon>Nakamurellaceae</taxon>
        <taxon>Nakamurella</taxon>
    </lineage>
</organism>